<evidence type="ECO:0000256" key="3">
    <source>
        <dbReference type="ARBA" id="ARBA00022630"/>
    </source>
</evidence>
<reference evidence="10 11" key="2">
    <citation type="submission" date="2020-03" db="EMBL/GenBank/DDBJ databases">
        <authorList>
            <person name="Ichikawa N."/>
            <person name="Kimura A."/>
            <person name="Kitahashi Y."/>
            <person name="Uohara A."/>
        </authorList>
    </citation>
    <scope>NUCLEOTIDE SEQUENCE [LARGE SCALE GENOMIC DNA]</scope>
    <source>
        <strain evidence="10 11">NBRC 105367</strain>
    </source>
</reference>
<evidence type="ECO:0000259" key="9">
    <source>
        <dbReference type="Pfam" id="PF02771"/>
    </source>
</evidence>
<evidence type="ECO:0000256" key="6">
    <source>
        <dbReference type="RuleBase" id="RU362125"/>
    </source>
</evidence>
<dbReference type="Pfam" id="PF02770">
    <property type="entry name" value="Acyl-CoA_dh_M"/>
    <property type="match status" value="1"/>
</dbReference>
<sequence length="390" mass="42330">MNPFEPEGTDELRPFEETTRAFVEREVVPVEAELRAAGATGIPPDVRAELQRKAKANGLWCFSTPAEYGGAGLSPSQMVAVIEQAVRHTYSLPDPGDGAFGYDPPVFLLEADDEQRARYLLPTVEQGQQWYVAITEPSGGSDPARAIQTRAERTARGWRITGRKQFISRVGEAPLGVVLARTGSLAEKGGGISAFIVPRESPGFTYRKVAVIRDHHTYEVVLDGVEVPEENLLGEPGRGFELAKKWLARGRLSLAARAVGVAQLALEMAIAYAGDRSTFGRPLAERQGIQWMLADCAMELHAARLIVRDAAAAVDAGKPSPLKTSAAKLVATETAYRVVDQAIQIHGGIGLCQEMPLEHWLRALRVTRVVEGATEVQKLVIARGLLPRRG</sequence>
<dbReference type="InterPro" id="IPR046373">
    <property type="entry name" value="Acyl-CoA_Oxase/DH_mid-dom_sf"/>
</dbReference>
<dbReference type="GO" id="GO:0005737">
    <property type="term" value="C:cytoplasm"/>
    <property type="evidence" value="ECO:0007669"/>
    <property type="project" value="TreeGrafter"/>
</dbReference>
<dbReference type="Gene3D" id="1.10.540.10">
    <property type="entry name" value="Acyl-CoA dehydrogenase/oxidase, N-terminal domain"/>
    <property type="match status" value="1"/>
</dbReference>
<dbReference type="Pfam" id="PF00441">
    <property type="entry name" value="Acyl-CoA_dh_1"/>
    <property type="match status" value="1"/>
</dbReference>
<dbReference type="SUPFAM" id="SSF47203">
    <property type="entry name" value="Acyl-CoA dehydrogenase C-terminal domain-like"/>
    <property type="match status" value="1"/>
</dbReference>
<dbReference type="Proteomes" id="UP000503011">
    <property type="component" value="Chromosome"/>
</dbReference>
<evidence type="ECO:0000313" key="11">
    <source>
        <dbReference type="Proteomes" id="UP000503011"/>
    </source>
</evidence>
<dbReference type="InterPro" id="IPR009075">
    <property type="entry name" value="AcylCo_DH/oxidase_C"/>
</dbReference>
<dbReference type="InterPro" id="IPR009100">
    <property type="entry name" value="AcylCoA_DH/oxidase_NM_dom_sf"/>
</dbReference>
<dbReference type="InterPro" id="IPR037069">
    <property type="entry name" value="AcylCoA_DH/ox_N_sf"/>
</dbReference>
<dbReference type="FunFam" id="1.20.140.10:FF:000001">
    <property type="entry name" value="Acyl-CoA dehydrogenase"/>
    <property type="match status" value="1"/>
</dbReference>
<dbReference type="InterPro" id="IPR050741">
    <property type="entry name" value="Acyl-CoA_dehydrogenase"/>
</dbReference>
<dbReference type="SUPFAM" id="SSF56645">
    <property type="entry name" value="Acyl-CoA dehydrogenase NM domain-like"/>
    <property type="match status" value="1"/>
</dbReference>
<dbReference type="PIRSF" id="PIRSF016578">
    <property type="entry name" value="HsaA"/>
    <property type="match status" value="1"/>
</dbReference>
<dbReference type="GO" id="GO:0033539">
    <property type="term" value="P:fatty acid beta-oxidation using acyl-CoA dehydrogenase"/>
    <property type="evidence" value="ECO:0007669"/>
    <property type="project" value="TreeGrafter"/>
</dbReference>
<gene>
    <name evidence="10" type="primary">acd_1</name>
    <name evidence="10" type="ORF">Psuf_003730</name>
</gene>
<comment type="cofactor">
    <cofactor evidence="1 6">
        <name>FAD</name>
        <dbReference type="ChEBI" id="CHEBI:57692"/>
    </cofactor>
</comment>
<keyword evidence="3 6" id="KW-0285">Flavoprotein</keyword>
<evidence type="ECO:0000313" key="10">
    <source>
        <dbReference type="EMBL" id="BCB83060.1"/>
    </source>
</evidence>
<evidence type="ECO:0000256" key="4">
    <source>
        <dbReference type="ARBA" id="ARBA00022827"/>
    </source>
</evidence>
<dbReference type="EMBL" id="AP022871">
    <property type="protein sequence ID" value="BCB83060.1"/>
    <property type="molecule type" value="Genomic_DNA"/>
</dbReference>
<evidence type="ECO:0000256" key="2">
    <source>
        <dbReference type="ARBA" id="ARBA00009347"/>
    </source>
</evidence>
<feature type="domain" description="Acyl-CoA dehydrogenase/oxidase C-terminal" evidence="7">
    <location>
        <begin position="237"/>
        <end position="386"/>
    </location>
</feature>
<dbReference type="InterPro" id="IPR036250">
    <property type="entry name" value="AcylCo_DH-like_C"/>
</dbReference>
<proteinExistence type="inferred from homology"/>
<dbReference type="RefSeq" id="WP_173153114.1">
    <property type="nucleotide sequence ID" value="NZ_AP022871.1"/>
</dbReference>
<dbReference type="PANTHER" id="PTHR48083:SF2">
    <property type="entry name" value="MEDIUM-CHAIN SPECIFIC ACYL-COA DEHYDROGENASE, MITOCHONDRIAL"/>
    <property type="match status" value="1"/>
</dbReference>
<evidence type="ECO:0000256" key="1">
    <source>
        <dbReference type="ARBA" id="ARBA00001974"/>
    </source>
</evidence>
<dbReference type="Gene3D" id="2.40.110.10">
    <property type="entry name" value="Butyryl-CoA Dehydrogenase, subunit A, domain 2"/>
    <property type="match status" value="1"/>
</dbReference>
<name>A0A6F8YAI2_9ACTN</name>
<dbReference type="CDD" id="cd00567">
    <property type="entry name" value="ACAD"/>
    <property type="match status" value="1"/>
</dbReference>
<dbReference type="AlphaFoldDB" id="A0A6F8YAI2"/>
<dbReference type="Pfam" id="PF02771">
    <property type="entry name" value="Acyl-CoA_dh_N"/>
    <property type="match status" value="1"/>
</dbReference>
<dbReference type="InterPro" id="IPR013786">
    <property type="entry name" value="AcylCoA_DH/ox_N"/>
</dbReference>
<dbReference type="GO" id="GO:0003995">
    <property type="term" value="F:acyl-CoA dehydrogenase activity"/>
    <property type="evidence" value="ECO:0007669"/>
    <property type="project" value="TreeGrafter"/>
</dbReference>
<dbReference type="PANTHER" id="PTHR48083">
    <property type="entry name" value="MEDIUM-CHAIN SPECIFIC ACYL-COA DEHYDROGENASE, MITOCHONDRIAL-RELATED"/>
    <property type="match status" value="1"/>
</dbReference>
<evidence type="ECO:0000256" key="5">
    <source>
        <dbReference type="ARBA" id="ARBA00023002"/>
    </source>
</evidence>
<keyword evidence="4 6" id="KW-0274">FAD</keyword>
<keyword evidence="5 6" id="KW-0560">Oxidoreductase</keyword>
<reference evidence="10 11" key="1">
    <citation type="submission" date="2020-03" db="EMBL/GenBank/DDBJ databases">
        <title>Whole genome shotgun sequence of Phytohabitans suffuscus NBRC 105367.</title>
        <authorList>
            <person name="Komaki H."/>
            <person name="Tamura T."/>
        </authorList>
    </citation>
    <scope>NUCLEOTIDE SEQUENCE [LARGE SCALE GENOMIC DNA]</scope>
    <source>
        <strain evidence="10 11">NBRC 105367</strain>
    </source>
</reference>
<organism evidence="10 11">
    <name type="scientific">Phytohabitans suffuscus</name>
    <dbReference type="NCBI Taxonomy" id="624315"/>
    <lineage>
        <taxon>Bacteria</taxon>
        <taxon>Bacillati</taxon>
        <taxon>Actinomycetota</taxon>
        <taxon>Actinomycetes</taxon>
        <taxon>Micromonosporales</taxon>
        <taxon>Micromonosporaceae</taxon>
    </lineage>
</organism>
<comment type="similarity">
    <text evidence="2 6">Belongs to the acyl-CoA dehydrogenase family.</text>
</comment>
<dbReference type="GO" id="GO:0050660">
    <property type="term" value="F:flavin adenine dinucleotide binding"/>
    <property type="evidence" value="ECO:0007669"/>
    <property type="project" value="InterPro"/>
</dbReference>
<keyword evidence="11" id="KW-1185">Reference proteome</keyword>
<feature type="domain" description="Acyl-CoA oxidase/dehydrogenase middle" evidence="8">
    <location>
        <begin position="133"/>
        <end position="225"/>
    </location>
</feature>
<dbReference type="Gene3D" id="1.20.140.10">
    <property type="entry name" value="Butyryl-CoA Dehydrogenase, subunit A, domain 3"/>
    <property type="match status" value="1"/>
</dbReference>
<evidence type="ECO:0000259" key="8">
    <source>
        <dbReference type="Pfam" id="PF02770"/>
    </source>
</evidence>
<dbReference type="InterPro" id="IPR006091">
    <property type="entry name" value="Acyl-CoA_Oxase/DH_mid-dom"/>
</dbReference>
<evidence type="ECO:0000259" key="7">
    <source>
        <dbReference type="Pfam" id="PF00441"/>
    </source>
</evidence>
<feature type="domain" description="Acyl-CoA dehydrogenase/oxidase N-terminal" evidence="9">
    <location>
        <begin position="9"/>
        <end position="123"/>
    </location>
</feature>
<protein>
    <submittedName>
        <fullName evidence="10">Acyl-CoA dehydrogenase</fullName>
    </submittedName>
</protein>
<accession>A0A6F8YAI2</accession>
<dbReference type="KEGG" id="psuu:Psuf_003730"/>